<dbReference type="EMBL" id="LGRX02030990">
    <property type="protein sequence ID" value="KAK3245125.1"/>
    <property type="molecule type" value="Genomic_DNA"/>
</dbReference>
<proteinExistence type="predicted"/>
<name>A0AAE0EZU1_9CHLO</name>
<evidence type="ECO:0000313" key="2">
    <source>
        <dbReference type="Proteomes" id="UP001190700"/>
    </source>
</evidence>
<dbReference type="PANTHER" id="PTHR46148:SF52">
    <property type="entry name" value="OS04G0603800 PROTEIN"/>
    <property type="match status" value="1"/>
</dbReference>
<dbReference type="PANTHER" id="PTHR46148">
    <property type="entry name" value="CHROMO DOMAIN-CONTAINING PROTEIN"/>
    <property type="match status" value="1"/>
</dbReference>
<dbReference type="AlphaFoldDB" id="A0AAE0EZU1"/>
<evidence type="ECO:0000313" key="1">
    <source>
        <dbReference type="EMBL" id="KAK3245125.1"/>
    </source>
</evidence>
<evidence type="ECO:0008006" key="3">
    <source>
        <dbReference type="Google" id="ProtNLM"/>
    </source>
</evidence>
<organism evidence="1 2">
    <name type="scientific">Cymbomonas tetramitiformis</name>
    <dbReference type="NCBI Taxonomy" id="36881"/>
    <lineage>
        <taxon>Eukaryota</taxon>
        <taxon>Viridiplantae</taxon>
        <taxon>Chlorophyta</taxon>
        <taxon>Pyramimonadophyceae</taxon>
        <taxon>Pyramimonadales</taxon>
        <taxon>Pyramimonadaceae</taxon>
        <taxon>Cymbomonas</taxon>
    </lineage>
</organism>
<reference evidence="1 2" key="1">
    <citation type="journal article" date="2015" name="Genome Biol. Evol.">
        <title>Comparative Genomics of a Bacterivorous Green Alga Reveals Evolutionary Causalities and Consequences of Phago-Mixotrophic Mode of Nutrition.</title>
        <authorList>
            <person name="Burns J.A."/>
            <person name="Paasch A."/>
            <person name="Narechania A."/>
            <person name="Kim E."/>
        </authorList>
    </citation>
    <scope>NUCLEOTIDE SEQUENCE [LARGE SCALE GENOMIC DNA]</scope>
    <source>
        <strain evidence="1 2">PLY_AMNH</strain>
    </source>
</reference>
<keyword evidence="2" id="KW-1185">Reference proteome</keyword>
<accession>A0AAE0EZU1</accession>
<gene>
    <name evidence="1" type="ORF">CYMTET_45289</name>
</gene>
<comment type="caution">
    <text evidence="1">The sequence shown here is derived from an EMBL/GenBank/DDBJ whole genome shotgun (WGS) entry which is preliminary data.</text>
</comment>
<protein>
    <recommendedName>
        <fullName evidence="3">Chromo domain-containing protein</fullName>
    </recommendedName>
</protein>
<dbReference type="InterPro" id="IPR016197">
    <property type="entry name" value="Chromo-like_dom_sf"/>
</dbReference>
<dbReference type="Proteomes" id="UP001190700">
    <property type="component" value="Unassembled WGS sequence"/>
</dbReference>
<sequence length="161" mass="18849">MAQQRQQQRFDERHAQRQYAVGDMVWVEAKHLTEKVMDRSLCRKLSKKLHGPLPVVERFFSDAQMELAEADRRAPVAYRLKLPPHWRIHDVFAQHRLKPYASGQGTFAARDSPAIPEEMVVDGQREAHVDRILARRVRVVRGKEVEVEWKVRWTGYTNQGP</sequence>
<dbReference type="SUPFAM" id="SSF54160">
    <property type="entry name" value="Chromo domain-like"/>
    <property type="match status" value="1"/>
</dbReference>